<dbReference type="InterPro" id="IPR027463">
    <property type="entry name" value="AcrB_DN_DC_subdom"/>
</dbReference>
<feature type="transmembrane region" description="Helical" evidence="9">
    <location>
        <begin position="849"/>
        <end position="869"/>
    </location>
</feature>
<dbReference type="Proteomes" id="UP000231134">
    <property type="component" value="Unassembled WGS sequence"/>
</dbReference>
<dbReference type="Pfam" id="PF00873">
    <property type="entry name" value="ACR_tran"/>
    <property type="match status" value="1"/>
</dbReference>
<evidence type="ECO:0000313" key="11">
    <source>
        <dbReference type="Proteomes" id="UP000231134"/>
    </source>
</evidence>
<evidence type="ECO:0000256" key="9">
    <source>
        <dbReference type="SAM" id="Phobius"/>
    </source>
</evidence>
<keyword evidence="5" id="KW-0997">Cell inner membrane</keyword>
<dbReference type="Gene3D" id="3.30.2090.10">
    <property type="entry name" value="Multidrug efflux transporter AcrB TolC docking domain, DN and DC subdomains"/>
    <property type="match status" value="2"/>
</dbReference>
<comment type="similarity">
    <text evidence="2">Belongs to the outer membrane factor (OMF) (TC 1.B.17) family.</text>
</comment>
<evidence type="ECO:0000256" key="7">
    <source>
        <dbReference type="ARBA" id="ARBA00022989"/>
    </source>
</evidence>
<feature type="transmembrane region" description="Helical" evidence="9">
    <location>
        <begin position="463"/>
        <end position="486"/>
    </location>
</feature>
<organism evidence="10 11">
    <name type="scientific">Hallerella succinigenes</name>
    <dbReference type="NCBI Taxonomy" id="1896222"/>
    <lineage>
        <taxon>Bacteria</taxon>
        <taxon>Pseudomonadati</taxon>
        <taxon>Fibrobacterota</taxon>
        <taxon>Fibrobacteria</taxon>
        <taxon>Fibrobacterales</taxon>
        <taxon>Fibrobacteraceae</taxon>
        <taxon>Hallerella</taxon>
    </lineage>
</organism>
<reference evidence="10 11" key="1">
    <citation type="submission" date="2017-11" db="EMBL/GenBank/DDBJ databases">
        <title>Animal gut microbial communities from fecal samples from Wisconsin, USA.</title>
        <authorList>
            <person name="Neumann A."/>
        </authorList>
    </citation>
    <scope>NUCLEOTIDE SEQUENCE [LARGE SCALE GENOMIC DNA]</scope>
    <source>
        <strain evidence="10 11">UWS3</strain>
    </source>
</reference>
<dbReference type="GO" id="GO:0005886">
    <property type="term" value="C:plasma membrane"/>
    <property type="evidence" value="ECO:0007669"/>
    <property type="project" value="UniProtKB-SubCell"/>
</dbReference>
<comment type="caution">
    <text evidence="10">The sequence shown here is derived from an EMBL/GenBank/DDBJ whole genome shotgun (WGS) entry which is preliminary data.</text>
</comment>
<dbReference type="RefSeq" id="WP_100426323.1">
    <property type="nucleotide sequence ID" value="NZ_PGEX01000001.1"/>
</dbReference>
<dbReference type="SUPFAM" id="SSF82866">
    <property type="entry name" value="Multidrug efflux transporter AcrB transmembrane domain"/>
    <property type="match status" value="2"/>
</dbReference>
<evidence type="ECO:0000256" key="4">
    <source>
        <dbReference type="ARBA" id="ARBA00022475"/>
    </source>
</evidence>
<keyword evidence="11" id="KW-1185">Reference proteome</keyword>
<dbReference type="SUPFAM" id="SSF82714">
    <property type="entry name" value="Multidrug efflux transporter AcrB TolC docking domain, DN and DC subdomains"/>
    <property type="match status" value="2"/>
</dbReference>
<feature type="transmembrane region" description="Helical" evidence="9">
    <location>
        <begin position="1024"/>
        <end position="1042"/>
    </location>
</feature>
<name>A0A2M9A9S3_9BACT</name>
<dbReference type="Gene3D" id="3.30.70.1440">
    <property type="entry name" value="Multidrug efflux transporter AcrB pore domain"/>
    <property type="match status" value="1"/>
</dbReference>
<dbReference type="Gene3D" id="3.30.70.1430">
    <property type="entry name" value="Multidrug efflux transporter AcrB pore domain"/>
    <property type="match status" value="2"/>
</dbReference>
<proteinExistence type="inferred from homology"/>
<dbReference type="SUPFAM" id="SSF56954">
    <property type="entry name" value="Outer membrane efflux proteins (OEP)"/>
    <property type="match status" value="1"/>
</dbReference>
<keyword evidence="8 9" id="KW-0472">Membrane</keyword>
<protein>
    <submittedName>
        <fullName evidence="10">Hydrophobe/amphiphile efflux-1 (HAE1) family protein</fullName>
    </submittedName>
</protein>
<feature type="transmembrane region" description="Helical" evidence="9">
    <location>
        <begin position="975"/>
        <end position="1003"/>
    </location>
</feature>
<dbReference type="FunFam" id="1.20.1640.10:FF:000001">
    <property type="entry name" value="Efflux pump membrane transporter"/>
    <property type="match status" value="1"/>
</dbReference>
<dbReference type="GO" id="GO:0042910">
    <property type="term" value="F:xenobiotic transmembrane transporter activity"/>
    <property type="evidence" value="ECO:0007669"/>
    <property type="project" value="TreeGrafter"/>
</dbReference>
<dbReference type="InterPro" id="IPR001036">
    <property type="entry name" value="Acrflvin-R"/>
</dbReference>
<dbReference type="Gene3D" id="1.20.1640.10">
    <property type="entry name" value="Multidrug efflux transporter AcrB transmembrane domain"/>
    <property type="match status" value="2"/>
</dbReference>
<gene>
    <name evidence="10" type="ORF">BGX16_2494</name>
</gene>
<dbReference type="Gene3D" id="1.20.1600.10">
    <property type="entry name" value="Outer membrane efflux proteins (OEP)"/>
    <property type="match status" value="1"/>
</dbReference>
<feature type="transmembrane region" description="Helical" evidence="9">
    <location>
        <begin position="431"/>
        <end position="451"/>
    </location>
</feature>
<sequence>MSFSTLSIRRPVLVTVLSLGIILIGAFGASNLGIREYPNVDSPIITVRTTYTGANAAVVETEVTEIIEASVNSASGIKSLTSTSSDGRSSIRAEFEVGTDLEAAANDIRDRVSRVQRKLPDGADAPVVYKSDSDSDPILIASLLSDTRDAMELSELATNVVKERLQTIPGVSEVNLWGAKTPVVRLWLDPLRMKAMGVTASDVSSALSVENEELPAGKIEGQTMDLSIRTLGRLNSPSDFNSIPVKIAADGSIVKLSDVAQVHYEPMDTRTGFKRNGKNVISVAVIAQPGSNHVAIADEFYKRVEALRRDLPSDIQILSGLDTSVNIRSSIQEVIETIFISFLLVIAVIFLFLREARTTLIPMVVIPVSIVGSFFVLYLFDFSINVLTLLAMVLAIGLVVDDAIVIVENIYQKIERNMSPKAAAVAGIREIFFAVIATSVVLMAVFVPMLALGGTTGLLFREFVAVMIGTVVISTFCALTLTPMLCSKILRVQNKGVLYNATEPFFEWLNEIYNKLLNAFLRVRGLIFVIIGALMVAAYFCFTNLSTEMAPQEDSNMFMVNISAPEGTGLGQTKKMSEAFVEEMTSLMDSTEYEEIQAGARSGGSSMIRVTLNRDKSKRRSQSEIARQVQILGANYPDLRVMVFEPQSISTSRGGLPVQFVLQAGEIEVLRELLPKFTAEAEKSPVFSVVNADLKFTKPELHVEINRDKAHDQGVSVDDIASTIALTMGDQTYGEFYKEGRQYDIIGAVPYQYRASPMHLDELSVRNGSGEMVSVSNFITYKEKSASPSLPRYNRFSAATISAGLMPGKTVGDGVEEMRRIAKTVIPDSLNIQTELTGTSKEYEESSSGLYVVFLFALACIFLVLAGQFESYRAPFVTFFTVPLAIAGAVISLYFFGQTLNIFSEIALILLLGLVTKNGILIVEFANQIAERTGCSRLAAAKKAARLRFRPILMTSLSTVLGALPLILTGTPSRIAMGVTIVCGLTFATFLTLFVVPAAYTFFASIPERSAKVDPDANADPNTGVKLASMLLPMIFAGVLLLPQTSNAAVLSPEEAVQTAIEKNASALIYEENVKSAEANVKSSRKGLLPTVDLSLSRYYSYGDAYSKTQAGVTSDIDGDLGHSDAFQIAVNYTVFDGFNDIASYKASKAQVESSKAALRAARESLAANVLTAYFSAVNAKSALVLADSNLSVSRERCELAKNKYEAGSMTRLDFLSAQMDFSSDSSKYLSLESSLSSAIRTLDEFLGGGVIHSGNDLPDSIAVERKPFWTSEEGLARAKERALENNADLAAAKAQMNYAQVNRQGSNSNLYPKLNLHGSWNATASESDKSNPEKANSQYFKVGAALTWNLFNGLADNAASESAKIAERSAELQVENVRLNVETLVSNAVEAHLRSLDALQVAEGNAELAAEMLKLGEERLKTGSITNFEFRETQSQWRSAREALLSARIATRTAEIQVKLLTGDILK</sequence>
<comment type="subcellular location">
    <subcellularLocation>
        <location evidence="1">Cell inner membrane</location>
        <topology evidence="1">Multi-pass membrane protein</topology>
    </subcellularLocation>
</comment>
<evidence type="ECO:0000256" key="8">
    <source>
        <dbReference type="ARBA" id="ARBA00023136"/>
    </source>
</evidence>
<dbReference type="SUPFAM" id="SSF82693">
    <property type="entry name" value="Multidrug efflux transporter AcrB pore domain, PN1, PN2, PC1 and PC2 subdomains"/>
    <property type="match status" value="4"/>
</dbReference>
<feature type="transmembrane region" description="Helical" evidence="9">
    <location>
        <begin position="525"/>
        <end position="545"/>
    </location>
</feature>
<evidence type="ECO:0000256" key="5">
    <source>
        <dbReference type="ARBA" id="ARBA00022519"/>
    </source>
</evidence>
<dbReference type="PANTHER" id="PTHR32063">
    <property type="match status" value="1"/>
</dbReference>
<evidence type="ECO:0000256" key="1">
    <source>
        <dbReference type="ARBA" id="ARBA00004429"/>
    </source>
</evidence>
<keyword evidence="4" id="KW-1003">Cell membrane</keyword>
<dbReference type="GO" id="GO:0015562">
    <property type="term" value="F:efflux transmembrane transporter activity"/>
    <property type="evidence" value="ECO:0007669"/>
    <property type="project" value="InterPro"/>
</dbReference>
<feature type="transmembrane region" description="Helical" evidence="9">
    <location>
        <begin position="876"/>
        <end position="896"/>
    </location>
</feature>
<feature type="transmembrane region" description="Helical" evidence="9">
    <location>
        <begin position="360"/>
        <end position="380"/>
    </location>
</feature>
<keyword evidence="3" id="KW-0813">Transport</keyword>
<dbReference type="Pfam" id="PF02321">
    <property type="entry name" value="OEP"/>
    <property type="match status" value="2"/>
</dbReference>
<feature type="transmembrane region" description="Helical" evidence="9">
    <location>
        <begin position="947"/>
        <end position="969"/>
    </location>
</feature>
<dbReference type="OrthoDB" id="9758234at2"/>
<evidence type="ECO:0000256" key="2">
    <source>
        <dbReference type="ARBA" id="ARBA00007613"/>
    </source>
</evidence>
<evidence type="ECO:0000313" key="10">
    <source>
        <dbReference type="EMBL" id="PJJ42465.1"/>
    </source>
</evidence>
<dbReference type="PANTHER" id="PTHR32063:SF28">
    <property type="entry name" value="BLR2861 PROTEIN"/>
    <property type="match status" value="1"/>
</dbReference>
<feature type="transmembrane region" description="Helical" evidence="9">
    <location>
        <begin position="902"/>
        <end position="926"/>
    </location>
</feature>
<dbReference type="PRINTS" id="PR00702">
    <property type="entry name" value="ACRIFLAVINRP"/>
</dbReference>
<feature type="transmembrane region" description="Helical" evidence="9">
    <location>
        <begin position="334"/>
        <end position="353"/>
    </location>
</feature>
<dbReference type="InterPro" id="IPR003423">
    <property type="entry name" value="OMP_efflux"/>
</dbReference>
<evidence type="ECO:0000256" key="6">
    <source>
        <dbReference type="ARBA" id="ARBA00022692"/>
    </source>
</evidence>
<evidence type="ECO:0000256" key="3">
    <source>
        <dbReference type="ARBA" id="ARBA00022448"/>
    </source>
</evidence>
<dbReference type="Gene3D" id="3.30.70.1320">
    <property type="entry name" value="Multidrug efflux transporter AcrB pore domain like"/>
    <property type="match status" value="1"/>
</dbReference>
<keyword evidence="7 9" id="KW-1133">Transmembrane helix</keyword>
<keyword evidence="6 9" id="KW-0812">Transmembrane</keyword>
<feature type="transmembrane region" description="Helical" evidence="9">
    <location>
        <begin position="386"/>
        <end position="411"/>
    </location>
</feature>
<dbReference type="EMBL" id="PGEX01000001">
    <property type="protein sequence ID" value="PJJ42465.1"/>
    <property type="molecule type" value="Genomic_DNA"/>
</dbReference>
<accession>A0A2M9A9S3</accession>